<protein>
    <recommendedName>
        <fullName evidence="1">Tyrosine-protein kinase ephrin type A/B receptor-like domain-containing protein</fullName>
    </recommendedName>
</protein>
<dbReference type="InterPro" id="IPR011641">
    <property type="entry name" value="Tyr-kin_ephrin_A/B_rcpt-like"/>
</dbReference>
<dbReference type="EMBL" id="GG666688">
    <property type="protein sequence ID" value="EEN43505.1"/>
    <property type="molecule type" value="Genomic_DNA"/>
</dbReference>
<gene>
    <name evidence="2" type="ORF">BRAFLDRAFT_157653</name>
</gene>
<evidence type="ECO:0000313" key="2">
    <source>
        <dbReference type="EMBL" id="EEN43505.1"/>
    </source>
</evidence>
<accession>C3ZVB5</accession>
<dbReference type="SUPFAM" id="SSF57184">
    <property type="entry name" value="Growth factor receptor domain"/>
    <property type="match status" value="1"/>
</dbReference>
<reference evidence="2" key="1">
    <citation type="journal article" date="2008" name="Nature">
        <title>The amphioxus genome and the evolution of the chordate karyotype.</title>
        <authorList>
            <consortium name="US DOE Joint Genome Institute (JGI-PGF)"/>
            <person name="Putnam N.H."/>
            <person name="Butts T."/>
            <person name="Ferrier D.E.K."/>
            <person name="Furlong R.F."/>
            <person name="Hellsten U."/>
            <person name="Kawashima T."/>
            <person name="Robinson-Rechavi M."/>
            <person name="Shoguchi E."/>
            <person name="Terry A."/>
            <person name="Yu J.-K."/>
            <person name="Benito-Gutierrez E.L."/>
            <person name="Dubchak I."/>
            <person name="Garcia-Fernandez J."/>
            <person name="Gibson-Brown J.J."/>
            <person name="Grigoriev I.V."/>
            <person name="Horton A.C."/>
            <person name="de Jong P.J."/>
            <person name="Jurka J."/>
            <person name="Kapitonov V.V."/>
            <person name="Kohara Y."/>
            <person name="Kuroki Y."/>
            <person name="Lindquist E."/>
            <person name="Lucas S."/>
            <person name="Osoegawa K."/>
            <person name="Pennacchio L.A."/>
            <person name="Salamov A.A."/>
            <person name="Satou Y."/>
            <person name="Sauka-Spengler T."/>
            <person name="Schmutz J."/>
            <person name="Shin-I T."/>
            <person name="Toyoda A."/>
            <person name="Bronner-Fraser M."/>
            <person name="Fujiyama A."/>
            <person name="Holland L.Z."/>
            <person name="Holland P.W.H."/>
            <person name="Satoh N."/>
            <person name="Rokhsar D.S."/>
        </authorList>
    </citation>
    <scope>NUCLEOTIDE SEQUENCE [LARGE SCALE GENOMIC DNA]</scope>
    <source>
        <strain evidence="2">S238N-H82</strain>
        <tissue evidence="2">Testes</tissue>
    </source>
</reference>
<feature type="domain" description="Tyrosine-protein kinase ephrin type A/B receptor-like" evidence="1">
    <location>
        <begin position="66"/>
        <end position="97"/>
    </location>
</feature>
<evidence type="ECO:0000259" key="1">
    <source>
        <dbReference type="Pfam" id="PF07699"/>
    </source>
</evidence>
<name>C3ZVB5_BRAFL</name>
<dbReference type="PANTHER" id="PTHR47236">
    <property type="entry name" value="GENE, 32742-RELATED-RELATED"/>
    <property type="match status" value="1"/>
</dbReference>
<feature type="non-terminal residue" evidence="2">
    <location>
        <position position="97"/>
    </location>
</feature>
<dbReference type="Pfam" id="PF07699">
    <property type="entry name" value="Ephrin_rec_like"/>
    <property type="match status" value="1"/>
</dbReference>
<dbReference type="SMART" id="SM01411">
    <property type="entry name" value="Ephrin_rec_like"/>
    <property type="match status" value="2"/>
</dbReference>
<sequence length="97" mass="10576">MTGYGGICPQGHYCPNGTDYPNPCAPGTYAPSTGMPECLTCEQGKGKWRCCSHWEDVPNRLQCPVGYFCPEGAHQPIICPSGWYQDQLGQSECTICP</sequence>
<dbReference type="PANTHER" id="PTHR47236:SF4">
    <property type="entry name" value="GENE 9195-RELATED"/>
    <property type="match status" value="1"/>
</dbReference>
<proteinExistence type="predicted"/>
<dbReference type="InterPro" id="IPR009030">
    <property type="entry name" value="Growth_fac_rcpt_cys_sf"/>
</dbReference>
<organism>
    <name type="scientific">Branchiostoma floridae</name>
    <name type="common">Florida lancelet</name>
    <name type="synonym">Amphioxus</name>
    <dbReference type="NCBI Taxonomy" id="7739"/>
    <lineage>
        <taxon>Eukaryota</taxon>
        <taxon>Metazoa</taxon>
        <taxon>Chordata</taxon>
        <taxon>Cephalochordata</taxon>
        <taxon>Leptocardii</taxon>
        <taxon>Amphioxiformes</taxon>
        <taxon>Branchiostomatidae</taxon>
        <taxon>Branchiostoma</taxon>
    </lineage>
</organism>
<dbReference type="AlphaFoldDB" id="C3ZVB5"/>
<dbReference type="InParanoid" id="C3ZVB5"/>